<dbReference type="GO" id="GO:0008083">
    <property type="term" value="F:growth factor activity"/>
    <property type="evidence" value="ECO:0007669"/>
    <property type="project" value="UniProtKB-UniRule"/>
</dbReference>
<gene>
    <name evidence="10" type="primary">PSK1</name>
    <name evidence="10" type="ORF">CR513_06761</name>
</gene>
<keyword evidence="6 9" id="KW-0732">Signal</keyword>
<dbReference type="GO" id="GO:0030154">
    <property type="term" value="P:cell differentiation"/>
    <property type="evidence" value="ECO:0007669"/>
    <property type="project" value="UniProtKB-UniRule"/>
</dbReference>
<dbReference type="GO" id="GO:0008283">
    <property type="term" value="P:cell population proliferation"/>
    <property type="evidence" value="ECO:0007669"/>
    <property type="project" value="UniProtKB-UniRule"/>
</dbReference>
<keyword evidence="5 9" id="KW-0765">Sulfation</keyword>
<comment type="subcellular location">
    <subcellularLocation>
        <location evidence="1 9">Secreted</location>
    </subcellularLocation>
</comment>
<name>A0A371I1P0_MUCPR</name>
<dbReference type="GO" id="GO:0005576">
    <property type="term" value="C:extracellular region"/>
    <property type="evidence" value="ECO:0007669"/>
    <property type="project" value="UniProtKB-SubCell"/>
</dbReference>
<comment type="PTM">
    <text evidence="9">PSK-alpha is produced by endopeptidase digestion. PSK-beta is produced from PSK-alpha by exopeptidase digestion.</text>
</comment>
<dbReference type="OrthoDB" id="1937224at2759"/>
<protein>
    <recommendedName>
        <fullName evidence="9">Phytosulfokine</fullName>
    </recommendedName>
    <component>
        <recommendedName>
            <fullName evidence="9">Phytosulfokine-alpha</fullName>
            <shortName evidence="9">PSK-alpha</shortName>
            <shortName evidence="9">Phytosulfokine-a</shortName>
        </recommendedName>
    </component>
    <component>
        <recommendedName>
            <fullName evidence="9">Phytosulfokine-beta</fullName>
            <shortName evidence="9">PSK-beta</shortName>
            <shortName evidence="9">Phytosulfokine-b</shortName>
        </recommendedName>
    </component>
</protein>
<comment type="function">
    <text evidence="9">Promotes plant cell differentiation, organogenesis and somatic embryogenesis as well as cell proliferation.</text>
</comment>
<organism evidence="10 11">
    <name type="scientific">Mucuna pruriens</name>
    <name type="common">Velvet bean</name>
    <name type="synonym">Dolichos pruriens</name>
    <dbReference type="NCBI Taxonomy" id="157652"/>
    <lineage>
        <taxon>Eukaryota</taxon>
        <taxon>Viridiplantae</taxon>
        <taxon>Streptophyta</taxon>
        <taxon>Embryophyta</taxon>
        <taxon>Tracheophyta</taxon>
        <taxon>Spermatophyta</taxon>
        <taxon>Magnoliopsida</taxon>
        <taxon>eudicotyledons</taxon>
        <taxon>Gunneridae</taxon>
        <taxon>Pentapetalae</taxon>
        <taxon>rosids</taxon>
        <taxon>fabids</taxon>
        <taxon>Fabales</taxon>
        <taxon>Fabaceae</taxon>
        <taxon>Papilionoideae</taxon>
        <taxon>50 kb inversion clade</taxon>
        <taxon>NPAAA clade</taxon>
        <taxon>indigoferoid/millettioid clade</taxon>
        <taxon>Phaseoleae</taxon>
        <taxon>Mucuna</taxon>
    </lineage>
</organism>
<keyword evidence="7 9" id="KW-0221">Differentiation</keyword>
<keyword evidence="8 9" id="KW-0339">Growth factor</keyword>
<comment type="PTM">
    <text evidence="9">Sulfation is important for activity and for the binding to a putative membrane receptor.</text>
</comment>
<keyword evidence="3 9" id="KW-0217">Developmental protein</keyword>
<comment type="similarity">
    <text evidence="2 9">Belongs to the phytosulfokine family.</text>
</comment>
<evidence type="ECO:0000313" key="10">
    <source>
        <dbReference type="EMBL" id="RDY08941.1"/>
    </source>
</evidence>
<evidence type="ECO:0000256" key="2">
    <source>
        <dbReference type="ARBA" id="ARBA00010781"/>
    </source>
</evidence>
<evidence type="ECO:0000256" key="5">
    <source>
        <dbReference type="ARBA" id="ARBA00022641"/>
    </source>
</evidence>
<feature type="signal peptide" evidence="9">
    <location>
        <begin position="1"/>
        <end position="20"/>
    </location>
</feature>
<sequence>MARCITFFITSVLLFTVVGGRSLFNTISPDSVSHTPVSSPHVTAVSLEQTRFNDDGGACKGLDDRTECVAKTTMVAHTDYVYTQDINGP</sequence>
<accession>A0A371I1P0</accession>
<evidence type="ECO:0000256" key="1">
    <source>
        <dbReference type="ARBA" id="ARBA00004613"/>
    </source>
</evidence>
<keyword evidence="11" id="KW-1185">Reference proteome</keyword>
<evidence type="ECO:0000256" key="8">
    <source>
        <dbReference type="ARBA" id="ARBA00023030"/>
    </source>
</evidence>
<comment type="caution">
    <text evidence="10">The sequence shown here is derived from an EMBL/GenBank/DDBJ whole genome shotgun (WGS) entry which is preliminary data.</text>
</comment>
<reference evidence="10" key="1">
    <citation type="submission" date="2018-05" db="EMBL/GenBank/DDBJ databases">
        <title>Draft genome of Mucuna pruriens seed.</title>
        <authorList>
            <person name="Nnadi N.E."/>
            <person name="Vos R."/>
            <person name="Hasami M.H."/>
            <person name="Devisetty U.K."/>
            <person name="Aguiy J.C."/>
        </authorList>
    </citation>
    <scope>NUCLEOTIDE SEQUENCE [LARGE SCALE GENOMIC DNA]</scope>
    <source>
        <strain evidence="10">JCA_2017</strain>
    </source>
</reference>
<feature type="non-terminal residue" evidence="10">
    <location>
        <position position="1"/>
    </location>
</feature>
<evidence type="ECO:0000256" key="9">
    <source>
        <dbReference type="RuleBase" id="RU368031"/>
    </source>
</evidence>
<evidence type="ECO:0000256" key="3">
    <source>
        <dbReference type="ARBA" id="ARBA00022473"/>
    </source>
</evidence>
<dbReference type="AlphaFoldDB" id="A0A371I1P0"/>
<dbReference type="Proteomes" id="UP000257109">
    <property type="component" value="Unassembled WGS sequence"/>
</dbReference>
<proteinExistence type="inferred from homology"/>
<dbReference type="InterPro" id="IPR009438">
    <property type="entry name" value="Phytosulfokine"/>
</dbReference>
<keyword evidence="4 9" id="KW-0964">Secreted</keyword>
<evidence type="ECO:0000313" key="11">
    <source>
        <dbReference type="Proteomes" id="UP000257109"/>
    </source>
</evidence>
<feature type="chain" id="PRO_5031594405" description="Phytosulfokine" evidence="9">
    <location>
        <begin position="21"/>
        <end position="89"/>
    </location>
</feature>
<evidence type="ECO:0000256" key="4">
    <source>
        <dbReference type="ARBA" id="ARBA00022525"/>
    </source>
</evidence>
<dbReference type="Pfam" id="PF06404">
    <property type="entry name" value="PSK"/>
    <property type="match status" value="1"/>
</dbReference>
<dbReference type="EMBL" id="QJKJ01001176">
    <property type="protein sequence ID" value="RDY08941.1"/>
    <property type="molecule type" value="Genomic_DNA"/>
</dbReference>
<evidence type="ECO:0000256" key="7">
    <source>
        <dbReference type="ARBA" id="ARBA00022782"/>
    </source>
</evidence>
<evidence type="ECO:0000256" key="6">
    <source>
        <dbReference type="ARBA" id="ARBA00022729"/>
    </source>
</evidence>